<dbReference type="InterPro" id="IPR041242">
    <property type="entry name" value="HNHc_6"/>
</dbReference>
<evidence type="ECO:0000313" key="1">
    <source>
        <dbReference type="EMBL" id="WFR90220.1"/>
    </source>
</evidence>
<dbReference type="Proteomes" id="UP001218104">
    <property type="component" value="Plasmid pMSJK0025"/>
</dbReference>
<name>A0AAJ5ZYC2_LIMFE</name>
<gene>
    <name evidence="1" type="ORF">P8634_10830</name>
</gene>
<dbReference type="RefSeq" id="WP_278319390.1">
    <property type="nucleotide sequence ID" value="NZ_CP053314.1"/>
</dbReference>
<accession>A0AAJ5ZYC2</accession>
<dbReference type="AlphaFoldDB" id="A0AAJ5ZYC2"/>
<dbReference type="EMBL" id="CP121469">
    <property type="protein sequence ID" value="WFR90220.1"/>
    <property type="molecule type" value="Genomic_DNA"/>
</dbReference>
<proteinExistence type="predicted"/>
<keyword evidence="1" id="KW-0614">Plasmid</keyword>
<organism evidence="1 2">
    <name type="scientific">Limosilactobacillus fermentum</name>
    <name type="common">Lactobacillus fermentum</name>
    <dbReference type="NCBI Taxonomy" id="1613"/>
    <lineage>
        <taxon>Bacteria</taxon>
        <taxon>Bacillati</taxon>
        <taxon>Bacillota</taxon>
        <taxon>Bacilli</taxon>
        <taxon>Lactobacillales</taxon>
        <taxon>Lactobacillaceae</taxon>
        <taxon>Limosilactobacillus</taxon>
    </lineage>
</organism>
<geneLocation type="plasmid" evidence="1 2">
    <name>pMSJK0025</name>
</geneLocation>
<protein>
    <submittedName>
        <fullName evidence="1">HNHc nuclease</fullName>
    </submittedName>
</protein>
<reference evidence="1" key="1">
    <citation type="submission" date="2023-04" db="EMBL/GenBank/DDBJ databases">
        <title>Genomic of Limosilactobacillus fermentum MSJK0025.</title>
        <authorList>
            <person name="Yang S."/>
        </authorList>
    </citation>
    <scope>NUCLEOTIDE SEQUENCE</scope>
    <source>
        <strain evidence="1">MSJK0025</strain>
        <plasmid evidence="1">pMSJK0025</plasmid>
    </source>
</reference>
<dbReference type="Pfam" id="PF16784">
    <property type="entry name" value="HNHc_6"/>
    <property type="match status" value="1"/>
</dbReference>
<sequence>MISGTATWKGDRWEVIPDKPPGQLFFEHLETLNSGEAEKIKVMLEFPDPRQARPKQRALFFALLQDIWRWSGEPVDWLKEYFYARYTIRTQGDEISLANDTSNSVTEARYLIDDVVKFIFEYDVPIRSGYMLLPRDESNFQYQCIKHRKCLICGRHADIHHVDELGAGRNRNKQDHTKFRLAALCREHHTEIHQIGVQEFLQRHHFTGIGIKVDKETLKRIGLQGIYKERN</sequence>
<evidence type="ECO:0000313" key="2">
    <source>
        <dbReference type="Proteomes" id="UP001218104"/>
    </source>
</evidence>